<keyword evidence="1" id="KW-0472">Membrane</keyword>
<accession>A0ABQ5E4X3</accession>
<organism evidence="2 3">
    <name type="scientific">Tanacetum coccineum</name>
    <dbReference type="NCBI Taxonomy" id="301880"/>
    <lineage>
        <taxon>Eukaryota</taxon>
        <taxon>Viridiplantae</taxon>
        <taxon>Streptophyta</taxon>
        <taxon>Embryophyta</taxon>
        <taxon>Tracheophyta</taxon>
        <taxon>Spermatophyta</taxon>
        <taxon>Magnoliopsida</taxon>
        <taxon>eudicotyledons</taxon>
        <taxon>Gunneridae</taxon>
        <taxon>Pentapetalae</taxon>
        <taxon>asterids</taxon>
        <taxon>campanulids</taxon>
        <taxon>Asterales</taxon>
        <taxon>Asteraceae</taxon>
        <taxon>Asteroideae</taxon>
        <taxon>Anthemideae</taxon>
        <taxon>Anthemidinae</taxon>
        <taxon>Tanacetum</taxon>
    </lineage>
</organism>
<evidence type="ECO:0000313" key="3">
    <source>
        <dbReference type="Proteomes" id="UP001151760"/>
    </source>
</evidence>
<feature type="transmembrane region" description="Helical" evidence="1">
    <location>
        <begin position="91"/>
        <end position="113"/>
    </location>
</feature>
<dbReference type="EMBL" id="BQNB010015940">
    <property type="protein sequence ID" value="GJT45905.1"/>
    <property type="molecule type" value="Genomic_DNA"/>
</dbReference>
<evidence type="ECO:0000256" key="1">
    <source>
        <dbReference type="SAM" id="Phobius"/>
    </source>
</evidence>
<reference evidence="2" key="1">
    <citation type="journal article" date="2022" name="Int. J. Mol. Sci.">
        <title>Draft Genome of Tanacetum Coccineum: Genomic Comparison of Closely Related Tanacetum-Family Plants.</title>
        <authorList>
            <person name="Yamashiro T."/>
            <person name="Shiraishi A."/>
            <person name="Nakayama K."/>
            <person name="Satake H."/>
        </authorList>
    </citation>
    <scope>NUCLEOTIDE SEQUENCE</scope>
</reference>
<dbReference type="Proteomes" id="UP001151760">
    <property type="component" value="Unassembled WGS sequence"/>
</dbReference>
<sequence>MFEDDNLSIGDEEEEKLGEYISLKMLINGVTVEQVIKAQEQTMLKVILTGQVLRGKSARNDLVRQAKSYSATAVIFSVSETKAFGFDVLNMWFFVDCVFFTPGLLIILVNLLIFRAIARDALEVS</sequence>
<keyword evidence="3" id="KW-1185">Reference proteome</keyword>
<comment type="caution">
    <text evidence="2">The sequence shown here is derived from an EMBL/GenBank/DDBJ whole genome shotgun (WGS) entry which is preliminary data.</text>
</comment>
<proteinExistence type="predicted"/>
<gene>
    <name evidence="2" type="ORF">Tco_0954620</name>
</gene>
<evidence type="ECO:0000313" key="2">
    <source>
        <dbReference type="EMBL" id="GJT45905.1"/>
    </source>
</evidence>
<keyword evidence="1" id="KW-0812">Transmembrane</keyword>
<reference evidence="2" key="2">
    <citation type="submission" date="2022-01" db="EMBL/GenBank/DDBJ databases">
        <authorList>
            <person name="Yamashiro T."/>
            <person name="Shiraishi A."/>
            <person name="Satake H."/>
            <person name="Nakayama K."/>
        </authorList>
    </citation>
    <scope>NUCLEOTIDE SEQUENCE</scope>
</reference>
<name>A0ABQ5E4X3_9ASTR</name>
<keyword evidence="1" id="KW-1133">Transmembrane helix</keyword>
<protein>
    <submittedName>
        <fullName evidence="2">Uncharacterized protein</fullName>
    </submittedName>
</protein>